<protein>
    <submittedName>
        <fullName evidence="2">GNAT family N-acetyltransferase</fullName>
    </submittedName>
</protein>
<reference evidence="3" key="1">
    <citation type="journal article" date="2019" name="Int. J. Syst. Evol. Microbiol.">
        <title>The Global Catalogue of Microorganisms (GCM) 10K type strain sequencing project: providing services to taxonomists for standard genome sequencing and annotation.</title>
        <authorList>
            <consortium name="The Broad Institute Genomics Platform"/>
            <consortium name="The Broad Institute Genome Sequencing Center for Infectious Disease"/>
            <person name="Wu L."/>
            <person name="Ma J."/>
        </authorList>
    </citation>
    <scope>NUCLEOTIDE SEQUENCE [LARGE SCALE GENOMIC DNA]</scope>
    <source>
        <strain evidence="3">JCM 32206</strain>
    </source>
</reference>
<evidence type="ECO:0000313" key="3">
    <source>
        <dbReference type="Proteomes" id="UP001501183"/>
    </source>
</evidence>
<evidence type="ECO:0000313" key="2">
    <source>
        <dbReference type="EMBL" id="GAA4479605.1"/>
    </source>
</evidence>
<comment type="caution">
    <text evidence="2">The sequence shown here is derived from an EMBL/GenBank/DDBJ whole genome shotgun (WGS) entry which is preliminary data.</text>
</comment>
<dbReference type="Proteomes" id="UP001501183">
    <property type="component" value="Unassembled WGS sequence"/>
</dbReference>
<organism evidence="2 3">
    <name type="scientific">Rhodococcus olei</name>
    <dbReference type="NCBI Taxonomy" id="2161675"/>
    <lineage>
        <taxon>Bacteria</taxon>
        <taxon>Bacillati</taxon>
        <taxon>Actinomycetota</taxon>
        <taxon>Actinomycetes</taxon>
        <taxon>Mycobacteriales</taxon>
        <taxon>Nocardiaceae</taxon>
        <taxon>Rhodococcus</taxon>
    </lineage>
</organism>
<dbReference type="Pfam" id="PF00583">
    <property type="entry name" value="Acetyltransf_1"/>
    <property type="match status" value="1"/>
</dbReference>
<dbReference type="CDD" id="cd04301">
    <property type="entry name" value="NAT_SF"/>
    <property type="match status" value="1"/>
</dbReference>
<feature type="domain" description="N-acetyltransferase" evidence="1">
    <location>
        <begin position="117"/>
        <end position="257"/>
    </location>
</feature>
<gene>
    <name evidence="2" type="ORF">GCM10023094_25050</name>
</gene>
<dbReference type="Gene3D" id="3.40.630.30">
    <property type="match status" value="1"/>
</dbReference>
<keyword evidence="3" id="KW-1185">Reference proteome</keyword>
<dbReference type="EMBL" id="BAABFB010000040">
    <property type="protein sequence ID" value="GAA4479605.1"/>
    <property type="molecule type" value="Genomic_DNA"/>
</dbReference>
<dbReference type="InterPro" id="IPR000182">
    <property type="entry name" value="GNAT_dom"/>
</dbReference>
<dbReference type="InterPro" id="IPR016181">
    <property type="entry name" value="Acyl_CoA_acyltransferase"/>
</dbReference>
<proteinExistence type="predicted"/>
<sequence length="257" mass="27446">MDANLASHASHLHSAIPGARVRVADDLLLADSGLHDDTFNLVCRARFTTDDAPGRVEDTATFVRATGRPFSWWVGPASTPADLRALLTVHGFVEQESESAMTASLSDVPAPAARSDLRVETVRDRRTLRDYASLMAANWTPASATVVSYFDTAAEAILRPSCASTFVVGYLDGRPVSGAEVHIGDGVAGLYGVVTLDEFRRRGHGTAVTLAALDVARRAGTRIAVLQASSEGAPVYTRIGFTAVGRYTEFALRSERP</sequence>
<dbReference type="PROSITE" id="PS51186">
    <property type="entry name" value="GNAT"/>
    <property type="match status" value="1"/>
</dbReference>
<dbReference type="SUPFAM" id="SSF55729">
    <property type="entry name" value="Acyl-CoA N-acyltransferases (Nat)"/>
    <property type="match status" value="1"/>
</dbReference>
<name>A0ABP8P3M5_9NOCA</name>
<accession>A0ABP8P3M5</accession>
<evidence type="ECO:0000259" key="1">
    <source>
        <dbReference type="PROSITE" id="PS51186"/>
    </source>
</evidence>